<feature type="domain" description="Glycosyltransferase 2-like" evidence="1">
    <location>
        <begin position="5"/>
        <end position="169"/>
    </location>
</feature>
<dbReference type="InterPro" id="IPR029044">
    <property type="entry name" value="Nucleotide-diphossugar_trans"/>
</dbReference>
<dbReference type="SUPFAM" id="SSF53448">
    <property type="entry name" value="Nucleotide-diphospho-sugar transferases"/>
    <property type="match status" value="1"/>
</dbReference>
<dbReference type="PANTHER" id="PTHR22916:SF3">
    <property type="entry name" value="UDP-GLCNAC:BETAGAL BETA-1,3-N-ACETYLGLUCOSAMINYLTRANSFERASE-LIKE PROTEIN 1"/>
    <property type="match status" value="1"/>
</dbReference>
<reference evidence="2 3" key="1">
    <citation type="submission" date="2018-08" db="EMBL/GenBank/DDBJ databases">
        <title>Sequencing the genomes of 1000 actinobacteria strains.</title>
        <authorList>
            <person name="Klenk H.-P."/>
        </authorList>
    </citation>
    <scope>NUCLEOTIDE SEQUENCE [LARGE SCALE GENOMIC DNA]</scope>
    <source>
        <strain evidence="2 3">DSM 44099</strain>
    </source>
</reference>
<gene>
    <name evidence="2" type="ORF">DFJ67_0305</name>
</gene>
<accession>A0A3D9ZAE7</accession>
<protein>
    <submittedName>
        <fullName evidence="2">Glycosyl transferase family 2</fullName>
    </submittedName>
</protein>
<proteinExistence type="predicted"/>
<sequence length="348" mass="38888">MPLLSVVVPVYRVEDYLGACLDSILGQGFTDLELIAVDDASDDGSAAILADYAARDSRVKVLTLPANRGLGAARNAGLAAATGDYVWFVDSDDWLTDGTLDAVAKRLAETDADLLITGFARVFPDGRVKHSSVSGAGPAPDTFRLAELPALIKLLHIACNKVIRRQLLVDLGLAFRPGWYEDVAFSLPLMIAAGRITLLDRYSYGYRQRETGSITRTVSDRHFEVFDQWGFVFHFIDDRQDEELRAPLFARAIWHQLQVLNHAARVPRARRREFFARLVAFYRAERPKTGYVFPRGDEGIKQRLVARNAFLLFEALRAARRIQVQAVRKVALPRHRDTTKPTVPDAVP</sequence>
<dbReference type="GO" id="GO:0016758">
    <property type="term" value="F:hexosyltransferase activity"/>
    <property type="evidence" value="ECO:0007669"/>
    <property type="project" value="UniProtKB-ARBA"/>
</dbReference>
<dbReference type="PANTHER" id="PTHR22916">
    <property type="entry name" value="GLYCOSYLTRANSFERASE"/>
    <property type="match status" value="1"/>
</dbReference>
<evidence type="ECO:0000313" key="3">
    <source>
        <dbReference type="Proteomes" id="UP000256913"/>
    </source>
</evidence>
<evidence type="ECO:0000313" key="2">
    <source>
        <dbReference type="EMBL" id="REF94386.1"/>
    </source>
</evidence>
<dbReference type="EMBL" id="QUMQ01000001">
    <property type="protein sequence ID" value="REF94386.1"/>
    <property type="molecule type" value="Genomic_DNA"/>
</dbReference>
<keyword evidence="2" id="KW-0808">Transferase</keyword>
<organism evidence="2 3">
    <name type="scientific">Asanoa ferruginea</name>
    <dbReference type="NCBI Taxonomy" id="53367"/>
    <lineage>
        <taxon>Bacteria</taxon>
        <taxon>Bacillati</taxon>
        <taxon>Actinomycetota</taxon>
        <taxon>Actinomycetes</taxon>
        <taxon>Micromonosporales</taxon>
        <taxon>Micromonosporaceae</taxon>
        <taxon>Asanoa</taxon>
    </lineage>
</organism>
<dbReference type="CDD" id="cd00761">
    <property type="entry name" value="Glyco_tranf_GTA_type"/>
    <property type="match status" value="1"/>
</dbReference>
<keyword evidence="3" id="KW-1185">Reference proteome</keyword>
<dbReference type="Gene3D" id="3.90.550.10">
    <property type="entry name" value="Spore Coat Polysaccharide Biosynthesis Protein SpsA, Chain A"/>
    <property type="match status" value="1"/>
</dbReference>
<comment type="caution">
    <text evidence="2">The sequence shown here is derived from an EMBL/GenBank/DDBJ whole genome shotgun (WGS) entry which is preliminary data.</text>
</comment>
<dbReference type="RefSeq" id="WP_170215711.1">
    <property type="nucleotide sequence ID" value="NZ_BONB01000044.1"/>
</dbReference>
<evidence type="ECO:0000259" key="1">
    <source>
        <dbReference type="Pfam" id="PF00535"/>
    </source>
</evidence>
<dbReference type="AlphaFoldDB" id="A0A3D9ZAE7"/>
<dbReference type="Proteomes" id="UP000256913">
    <property type="component" value="Unassembled WGS sequence"/>
</dbReference>
<dbReference type="InterPro" id="IPR001173">
    <property type="entry name" value="Glyco_trans_2-like"/>
</dbReference>
<name>A0A3D9ZAE7_9ACTN</name>
<dbReference type="Pfam" id="PF00535">
    <property type="entry name" value="Glycos_transf_2"/>
    <property type="match status" value="1"/>
</dbReference>